<reference evidence="2" key="1">
    <citation type="journal article" date="2015" name="Sci. Rep.">
        <title>The power of single molecule real-time sequencing technology in the de novo assembly of a eukaryotic genome.</title>
        <authorList>
            <person name="Sakai H."/>
            <person name="Naito K."/>
            <person name="Ogiso-Tanaka E."/>
            <person name="Takahashi Y."/>
            <person name="Iseki K."/>
            <person name="Muto C."/>
            <person name="Satou K."/>
            <person name="Teruya K."/>
            <person name="Shiroma A."/>
            <person name="Shimoji M."/>
            <person name="Hirano T."/>
            <person name="Itoh T."/>
            <person name="Kaga A."/>
            <person name="Tomooka N."/>
        </authorList>
    </citation>
    <scope>NUCLEOTIDE SEQUENCE</scope>
</reference>
<dbReference type="EMBL" id="AP016255">
    <property type="protein sequence ID" value="BAU03723.1"/>
    <property type="molecule type" value="Genomic_DNA"/>
</dbReference>
<dbReference type="AlphaFoldDB" id="A0A0S3TF38"/>
<organism evidence="2">
    <name type="scientific">Vigna angularis var. angularis</name>
    <dbReference type="NCBI Taxonomy" id="157739"/>
    <lineage>
        <taxon>Eukaryota</taxon>
        <taxon>Viridiplantae</taxon>
        <taxon>Streptophyta</taxon>
        <taxon>Embryophyta</taxon>
        <taxon>Tracheophyta</taxon>
        <taxon>Spermatophyta</taxon>
        <taxon>Magnoliopsida</taxon>
        <taxon>eudicotyledons</taxon>
        <taxon>Gunneridae</taxon>
        <taxon>Pentapetalae</taxon>
        <taxon>rosids</taxon>
        <taxon>fabids</taxon>
        <taxon>Fabales</taxon>
        <taxon>Fabaceae</taxon>
        <taxon>Papilionoideae</taxon>
        <taxon>50 kb inversion clade</taxon>
        <taxon>NPAAA clade</taxon>
        <taxon>indigoferoid/millettioid clade</taxon>
        <taxon>Phaseoleae</taxon>
        <taxon>Vigna</taxon>
    </lineage>
</organism>
<gene>
    <name evidence="2" type="primary">Vigan.UMG164700</name>
    <name evidence="2" type="ORF">VIGAN_UM164700</name>
</gene>
<proteinExistence type="predicted"/>
<protein>
    <submittedName>
        <fullName evidence="2">Uncharacterized protein</fullName>
    </submittedName>
</protein>
<sequence length="100" mass="10846">LVGEEEGKREEFGKLKRELWVLPGGEIPAAISVRGVFGAAFGGVKELLQIWEKRRGEAEERGCLHFGMGEGAGEQQEEGSPSFLPFPANQRAPVGSCTNF</sequence>
<evidence type="ECO:0000313" key="2">
    <source>
        <dbReference type="EMBL" id="BAU03723.1"/>
    </source>
</evidence>
<accession>A0A0S3TF38</accession>
<feature type="region of interest" description="Disordered" evidence="1">
    <location>
        <begin position="67"/>
        <end position="100"/>
    </location>
</feature>
<evidence type="ECO:0000256" key="1">
    <source>
        <dbReference type="SAM" id="MobiDB-lite"/>
    </source>
</evidence>
<name>A0A0S3TF38_PHAAN</name>
<feature type="non-terminal residue" evidence="2">
    <location>
        <position position="1"/>
    </location>
</feature>